<dbReference type="Proteomes" id="UP000807469">
    <property type="component" value="Unassembled WGS sequence"/>
</dbReference>
<dbReference type="AlphaFoldDB" id="A0A9P5Z5N7"/>
<proteinExistence type="predicted"/>
<dbReference type="InterPro" id="IPR051356">
    <property type="entry name" value="SOX/SOX-like_TF"/>
</dbReference>
<evidence type="ECO:0000313" key="7">
    <source>
        <dbReference type="Proteomes" id="UP000807469"/>
    </source>
</evidence>
<accession>A0A9P5Z5N7</accession>
<feature type="compositionally biased region" description="Basic and acidic residues" evidence="4">
    <location>
        <begin position="116"/>
        <end position="125"/>
    </location>
</feature>
<evidence type="ECO:0000256" key="2">
    <source>
        <dbReference type="ARBA" id="ARBA00023242"/>
    </source>
</evidence>
<dbReference type="PROSITE" id="PS50118">
    <property type="entry name" value="HMG_BOX_2"/>
    <property type="match status" value="1"/>
</dbReference>
<evidence type="ECO:0000313" key="6">
    <source>
        <dbReference type="EMBL" id="KAF9481487.1"/>
    </source>
</evidence>
<feature type="DNA-binding region" description="HMG box" evidence="3">
    <location>
        <begin position="33"/>
        <end position="102"/>
    </location>
</feature>
<keyword evidence="7" id="KW-1185">Reference proteome</keyword>
<dbReference type="CDD" id="cd01389">
    <property type="entry name" value="HMG-box_ROX1-like"/>
    <property type="match status" value="1"/>
</dbReference>
<name>A0A9P5Z5N7_9AGAR</name>
<dbReference type="Gene3D" id="1.10.30.10">
    <property type="entry name" value="High mobility group box domain"/>
    <property type="match status" value="1"/>
</dbReference>
<feature type="region of interest" description="Disordered" evidence="4">
    <location>
        <begin position="100"/>
        <end position="125"/>
    </location>
</feature>
<gene>
    <name evidence="6" type="ORF">BDN70DRAFT_529605</name>
</gene>
<dbReference type="GO" id="GO:0005634">
    <property type="term" value="C:nucleus"/>
    <property type="evidence" value="ECO:0007669"/>
    <property type="project" value="UniProtKB-UniRule"/>
</dbReference>
<evidence type="ECO:0000256" key="3">
    <source>
        <dbReference type="PROSITE-ProRule" id="PRU00267"/>
    </source>
</evidence>
<reference evidence="6" key="1">
    <citation type="submission" date="2020-11" db="EMBL/GenBank/DDBJ databases">
        <authorList>
            <consortium name="DOE Joint Genome Institute"/>
            <person name="Ahrendt S."/>
            <person name="Riley R."/>
            <person name="Andreopoulos W."/>
            <person name="Labutti K."/>
            <person name="Pangilinan J."/>
            <person name="Ruiz-Duenas F.J."/>
            <person name="Barrasa J.M."/>
            <person name="Sanchez-Garcia M."/>
            <person name="Camarero S."/>
            <person name="Miyauchi S."/>
            <person name="Serrano A."/>
            <person name="Linde D."/>
            <person name="Babiker R."/>
            <person name="Drula E."/>
            <person name="Ayuso-Fernandez I."/>
            <person name="Pacheco R."/>
            <person name="Padilla G."/>
            <person name="Ferreira P."/>
            <person name="Barriuso J."/>
            <person name="Kellner H."/>
            <person name="Castanera R."/>
            <person name="Alfaro M."/>
            <person name="Ramirez L."/>
            <person name="Pisabarro A.G."/>
            <person name="Kuo A."/>
            <person name="Tritt A."/>
            <person name="Lipzen A."/>
            <person name="He G."/>
            <person name="Yan M."/>
            <person name="Ng V."/>
            <person name="Cullen D."/>
            <person name="Martin F."/>
            <person name="Rosso M.-N."/>
            <person name="Henrissat B."/>
            <person name="Hibbett D."/>
            <person name="Martinez A.T."/>
            <person name="Grigoriev I.V."/>
        </authorList>
    </citation>
    <scope>NUCLEOTIDE SEQUENCE</scope>
    <source>
        <strain evidence="6">CIRM-BRFM 674</strain>
    </source>
</reference>
<feature type="region of interest" description="Disordered" evidence="4">
    <location>
        <begin position="1"/>
        <end position="33"/>
    </location>
</feature>
<keyword evidence="1 3" id="KW-0238">DNA-binding</keyword>
<dbReference type="PANTHER" id="PTHR45789:SF2">
    <property type="entry name" value="FI18025P1"/>
    <property type="match status" value="1"/>
</dbReference>
<dbReference type="EMBL" id="MU155178">
    <property type="protein sequence ID" value="KAF9481487.1"/>
    <property type="molecule type" value="Genomic_DNA"/>
</dbReference>
<dbReference type="OrthoDB" id="6247875at2759"/>
<dbReference type="GO" id="GO:0000978">
    <property type="term" value="F:RNA polymerase II cis-regulatory region sequence-specific DNA binding"/>
    <property type="evidence" value="ECO:0007669"/>
    <property type="project" value="TreeGrafter"/>
</dbReference>
<dbReference type="InterPro" id="IPR036910">
    <property type="entry name" value="HMG_box_dom_sf"/>
</dbReference>
<protein>
    <recommendedName>
        <fullName evidence="5">HMG box domain-containing protein</fullName>
    </recommendedName>
</protein>
<sequence>MQSSTKLILPEPTYSLPDPSKKSHARRQPAGHIPRPRNAFILFRCDFVRQKKIPHAVEADHRNISRIVGRIWREMTAVEREPWVKMADAEKAQHMRIHPGYRFTRGNPNGKKRSKRGDDVSPLSKEDLASLSSDDAMLALDRAASCPVGALRVPSVNLEFSHGYGTPMKTRDDLERRPSRVTLYQSAYDLQSLTFPTDNFDKDYHPVDYWENVKDTVKAEEEDRFTKQVELDGGFDGPFHGLSWTSMHTPYPVCTLGRMPEGLEISPTMNAAPGGLLGEFSKNQYHQAITFEPETLPPLPNPTLPYPFAPERRPSFLAPRKHSLFENLTLPPLPVRKPSAVSANLKPCFDDIAKMGYSSIGVAASDDQPSSSWKPVMSPAEILEASKHAHAVAAEVMQEYHSGLLSRLTMGNN</sequence>
<dbReference type="PANTHER" id="PTHR45789">
    <property type="entry name" value="FI18025P1"/>
    <property type="match status" value="1"/>
</dbReference>
<evidence type="ECO:0000256" key="1">
    <source>
        <dbReference type="ARBA" id="ARBA00023125"/>
    </source>
</evidence>
<dbReference type="SUPFAM" id="SSF47095">
    <property type="entry name" value="HMG-box"/>
    <property type="match status" value="1"/>
</dbReference>
<dbReference type="Pfam" id="PF00505">
    <property type="entry name" value="HMG_box"/>
    <property type="match status" value="1"/>
</dbReference>
<dbReference type="SMART" id="SM00398">
    <property type="entry name" value="HMG"/>
    <property type="match status" value="1"/>
</dbReference>
<keyword evidence="2 3" id="KW-0539">Nucleus</keyword>
<evidence type="ECO:0000259" key="5">
    <source>
        <dbReference type="PROSITE" id="PS50118"/>
    </source>
</evidence>
<feature type="domain" description="HMG box" evidence="5">
    <location>
        <begin position="33"/>
        <end position="102"/>
    </location>
</feature>
<dbReference type="GO" id="GO:0000981">
    <property type="term" value="F:DNA-binding transcription factor activity, RNA polymerase II-specific"/>
    <property type="evidence" value="ECO:0007669"/>
    <property type="project" value="TreeGrafter"/>
</dbReference>
<dbReference type="InterPro" id="IPR009071">
    <property type="entry name" value="HMG_box_dom"/>
</dbReference>
<organism evidence="6 7">
    <name type="scientific">Pholiota conissans</name>
    <dbReference type="NCBI Taxonomy" id="109636"/>
    <lineage>
        <taxon>Eukaryota</taxon>
        <taxon>Fungi</taxon>
        <taxon>Dikarya</taxon>
        <taxon>Basidiomycota</taxon>
        <taxon>Agaricomycotina</taxon>
        <taxon>Agaricomycetes</taxon>
        <taxon>Agaricomycetidae</taxon>
        <taxon>Agaricales</taxon>
        <taxon>Agaricineae</taxon>
        <taxon>Strophariaceae</taxon>
        <taxon>Pholiota</taxon>
    </lineage>
</organism>
<comment type="caution">
    <text evidence="6">The sequence shown here is derived from an EMBL/GenBank/DDBJ whole genome shotgun (WGS) entry which is preliminary data.</text>
</comment>
<evidence type="ECO:0000256" key="4">
    <source>
        <dbReference type="SAM" id="MobiDB-lite"/>
    </source>
</evidence>